<reference evidence="2" key="1">
    <citation type="submission" date="2022-07" db="EMBL/GenBank/DDBJ databases">
        <title>Phylogenomic reconstructions and comparative analyses of Kickxellomycotina fungi.</title>
        <authorList>
            <person name="Reynolds N.K."/>
            <person name="Stajich J.E."/>
            <person name="Barry K."/>
            <person name="Grigoriev I.V."/>
            <person name="Crous P."/>
            <person name="Smith M.E."/>
        </authorList>
    </citation>
    <scope>NUCLEOTIDE SEQUENCE</scope>
    <source>
        <strain evidence="2">NBRC 32514</strain>
    </source>
</reference>
<organism evidence="2 3">
    <name type="scientific">Coemansia erecta</name>
    <dbReference type="NCBI Taxonomy" id="147472"/>
    <lineage>
        <taxon>Eukaryota</taxon>
        <taxon>Fungi</taxon>
        <taxon>Fungi incertae sedis</taxon>
        <taxon>Zoopagomycota</taxon>
        <taxon>Kickxellomycotina</taxon>
        <taxon>Kickxellomycetes</taxon>
        <taxon>Kickxellales</taxon>
        <taxon>Kickxellaceae</taxon>
        <taxon>Coemansia</taxon>
    </lineage>
</organism>
<accession>A0A9W8CSH8</accession>
<feature type="transmembrane region" description="Helical" evidence="1">
    <location>
        <begin position="521"/>
        <end position="542"/>
    </location>
</feature>
<evidence type="ECO:0000256" key="1">
    <source>
        <dbReference type="SAM" id="Phobius"/>
    </source>
</evidence>
<dbReference type="AlphaFoldDB" id="A0A9W8CSH8"/>
<name>A0A9W8CSH8_9FUNG</name>
<dbReference type="EMBL" id="JANBOJ010000145">
    <property type="protein sequence ID" value="KAJ1721842.1"/>
    <property type="molecule type" value="Genomic_DNA"/>
</dbReference>
<protein>
    <submittedName>
        <fullName evidence="2">Uncharacterized protein</fullName>
    </submittedName>
</protein>
<keyword evidence="1" id="KW-0472">Membrane</keyword>
<gene>
    <name evidence="2" type="ORF">LPJ53_003662</name>
</gene>
<keyword evidence="1" id="KW-0812">Transmembrane</keyword>
<keyword evidence="3" id="KW-1185">Reference proteome</keyword>
<dbReference type="Proteomes" id="UP001149813">
    <property type="component" value="Unassembled WGS sequence"/>
</dbReference>
<proteinExistence type="predicted"/>
<evidence type="ECO:0000313" key="3">
    <source>
        <dbReference type="Proteomes" id="UP001149813"/>
    </source>
</evidence>
<sequence>MHSALSDGDIVRRVLATFYATGWEAEHGRAELNYMRGLHPLAAVSRRWRSLAVYHFHARALTLEVRRPATRGRLARLHRQVFAQPTLQILGPLGYVHSHVARCAYLTNAHMLGRPLQSGGSQRTAALTLFLGTGVTADDLASSLRCIGFFGRQWPQLRTLHIVTGRMYAASAAENAQAVGRPLYASLADVGRVLDALFAHAPAIDAVRLASRARLAYCEQLPLQAAVVERAPRLRALEISSHFPSYSLPPMLPPLARLALSPAHALRGHVLAHIDASALRALRLYNLRPAHFFAAAGATPARPALFPELRALALFFAAAPADAARDADWPARQAAPAAVFPLLRAATVHSSGPSVAAVVRALAAAPLLESLHVSAPSWVLAEAGIGGLRRLRRLHVAVDQPDRDEPLTDDAFFAGLLRRLDRLVSLVVRTCGLTVGVLLGHRLACTALRVLDVDLTLKYEQVAAVLRQLPRLVLFRCVVSVASMRTEPVDATLGREMAPCSLTVQKMAVAFDQHMPADDPLLAAALANILCLLAAVPSLLVLRMACPATVFRTHVRRALANRAFARHAAHLRAVRYEARADVRHVGL</sequence>
<dbReference type="OrthoDB" id="5591337at2759"/>
<evidence type="ECO:0000313" key="2">
    <source>
        <dbReference type="EMBL" id="KAJ1721842.1"/>
    </source>
</evidence>
<keyword evidence="1" id="KW-1133">Transmembrane helix</keyword>
<dbReference type="SUPFAM" id="SSF52047">
    <property type="entry name" value="RNI-like"/>
    <property type="match status" value="1"/>
</dbReference>
<comment type="caution">
    <text evidence="2">The sequence shown here is derived from an EMBL/GenBank/DDBJ whole genome shotgun (WGS) entry which is preliminary data.</text>
</comment>